<dbReference type="OrthoDB" id="5307922at2759"/>
<dbReference type="Gene3D" id="2.120.10.30">
    <property type="entry name" value="TolB, C-terminal domain"/>
    <property type="match status" value="1"/>
</dbReference>
<name>A0A067PI72_9AGAM</name>
<evidence type="ECO:0000313" key="2">
    <source>
        <dbReference type="Proteomes" id="UP000027265"/>
    </source>
</evidence>
<dbReference type="EMBL" id="KL197733">
    <property type="protein sequence ID" value="KDQ53530.1"/>
    <property type="molecule type" value="Genomic_DNA"/>
</dbReference>
<dbReference type="PANTHER" id="PTHR11799">
    <property type="entry name" value="PARAOXONASE"/>
    <property type="match status" value="1"/>
</dbReference>
<protein>
    <recommendedName>
        <fullName evidence="3">SMP-30/Gluconolactonase/LRE-like region domain-containing protein</fullName>
    </recommendedName>
</protein>
<dbReference type="SUPFAM" id="SSF63829">
    <property type="entry name" value="Calcium-dependent phosphotriesterase"/>
    <property type="match status" value="1"/>
</dbReference>
<keyword evidence="2" id="KW-1185">Reference proteome</keyword>
<gene>
    <name evidence="1" type="ORF">JAAARDRAFT_61245</name>
</gene>
<reference evidence="2" key="1">
    <citation type="journal article" date="2014" name="Proc. Natl. Acad. Sci. U.S.A.">
        <title>Extensive sampling of basidiomycete genomes demonstrates inadequacy of the white-rot/brown-rot paradigm for wood decay fungi.</title>
        <authorList>
            <person name="Riley R."/>
            <person name="Salamov A.A."/>
            <person name="Brown D.W."/>
            <person name="Nagy L.G."/>
            <person name="Floudas D."/>
            <person name="Held B.W."/>
            <person name="Levasseur A."/>
            <person name="Lombard V."/>
            <person name="Morin E."/>
            <person name="Otillar R."/>
            <person name="Lindquist E.A."/>
            <person name="Sun H."/>
            <person name="LaButti K.M."/>
            <person name="Schmutz J."/>
            <person name="Jabbour D."/>
            <person name="Luo H."/>
            <person name="Baker S.E."/>
            <person name="Pisabarro A.G."/>
            <person name="Walton J.D."/>
            <person name="Blanchette R.A."/>
            <person name="Henrissat B."/>
            <person name="Martin F."/>
            <person name="Cullen D."/>
            <person name="Hibbett D.S."/>
            <person name="Grigoriev I.V."/>
        </authorList>
    </citation>
    <scope>NUCLEOTIDE SEQUENCE [LARGE SCALE GENOMIC DNA]</scope>
    <source>
        <strain evidence="2">MUCL 33604</strain>
    </source>
</reference>
<dbReference type="InterPro" id="IPR051288">
    <property type="entry name" value="Serum_paraoxonase/arylesterase"/>
</dbReference>
<proteinExistence type="predicted"/>
<dbReference type="Proteomes" id="UP000027265">
    <property type="component" value="Unassembled WGS sequence"/>
</dbReference>
<sequence>MARIFFSVLAVVVAVVFGFYQLRLKPLFNVAGVGRVLEPKGNTNCKAVPQLQACEKIILHAPSGLLYLACSTPSSRTHWTPAVLRLNETGMSQSDYVATYNPDTGKITRLTVLGFTSLRGLSLHGMDVVPSSSNPNELWVYLINHRKPLGGAKASEVGADSVIEIFKTVVGGTSLTHVTTVEDPVILTPNDVVGSPTGKSFHFSNDHGAKTGISRTIELYLTWPRSSVGFCHLDKGCKIAIGKLPGINGITKAKNDTFYVPSAGVPELRVLERQADDTLVVTDIIPTDRLMDNASVDEDGIVWAAGFPDALQMVGEHFEDPTIPSPSSALAFSLNTGKDAYFGQKFKVEKVFEDDGNVASGTTTVVHDPRRGLLFLTGVCSPHLTVCNVRQ</sequence>
<organism evidence="1 2">
    <name type="scientific">Jaapia argillacea MUCL 33604</name>
    <dbReference type="NCBI Taxonomy" id="933084"/>
    <lineage>
        <taxon>Eukaryota</taxon>
        <taxon>Fungi</taxon>
        <taxon>Dikarya</taxon>
        <taxon>Basidiomycota</taxon>
        <taxon>Agaricomycotina</taxon>
        <taxon>Agaricomycetes</taxon>
        <taxon>Agaricomycetidae</taxon>
        <taxon>Jaapiales</taxon>
        <taxon>Jaapiaceae</taxon>
        <taxon>Jaapia</taxon>
    </lineage>
</organism>
<dbReference type="HOGENOM" id="CLU_033924_2_0_1"/>
<dbReference type="STRING" id="933084.A0A067PI72"/>
<evidence type="ECO:0000313" key="1">
    <source>
        <dbReference type="EMBL" id="KDQ53530.1"/>
    </source>
</evidence>
<dbReference type="InterPro" id="IPR011042">
    <property type="entry name" value="6-blade_b-propeller_TolB-like"/>
</dbReference>
<dbReference type="InParanoid" id="A0A067PI72"/>
<dbReference type="AlphaFoldDB" id="A0A067PI72"/>
<evidence type="ECO:0008006" key="3">
    <source>
        <dbReference type="Google" id="ProtNLM"/>
    </source>
</evidence>
<accession>A0A067PI72</accession>
<dbReference type="PANTHER" id="PTHR11799:SF12">
    <property type="entry name" value="PARAOXONASE-RELATED"/>
    <property type="match status" value="1"/>
</dbReference>